<keyword evidence="1 3" id="KW-0808">Transferase</keyword>
<sequence length="137" mass="14502">MASGAPLLKWEAMLAAQGTHLDQYHDKLDQNGTAPVTLEVTAPTAGFIQSCDARLIGEIIRELGGGRITKDSVIDYDVGVDSLAKPGEQVKSGGLLARIHGHSLKEVQMAANTLQNAFRIGPEKAMVPGRIAEVIDG</sequence>
<dbReference type="GO" id="GO:0005829">
    <property type="term" value="C:cytosol"/>
    <property type="evidence" value="ECO:0007669"/>
    <property type="project" value="TreeGrafter"/>
</dbReference>
<reference evidence="3" key="1">
    <citation type="submission" date="2019-08" db="EMBL/GenBank/DDBJ databases">
        <authorList>
            <person name="Kucharzyk K."/>
            <person name="Murdoch R.W."/>
            <person name="Higgins S."/>
            <person name="Loffler F."/>
        </authorList>
    </citation>
    <scope>NUCLEOTIDE SEQUENCE</scope>
</reference>
<comment type="caution">
    <text evidence="3">The sequence shown here is derived from an EMBL/GenBank/DDBJ whole genome shotgun (WGS) entry which is preliminary data.</text>
</comment>
<dbReference type="InterPro" id="IPR036566">
    <property type="entry name" value="PYNP-like_C_sf"/>
</dbReference>
<dbReference type="EMBL" id="VSSQ01067288">
    <property type="protein sequence ID" value="MPN19685.1"/>
    <property type="molecule type" value="Genomic_DNA"/>
</dbReference>
<keyword evidence="3" id="KW-0328">Glycosyltransferase</keyword>
<dbReference type="SUPFAM" id="SSF54680">
    <property type="entry name" value="Pyrimidine nucleoside phosphorylase C-terminal domain"/>
    <property type="match status" value="1"/>
</dbReference>
<dbReference type="Gene3D" id="3.90.1170.30">
    <property type="entry name" value="Pyrimidine nucleoside phosphorylase-like, C-terminal domain"/>
    <property type="match status" value="1"/>
</dbReference>
<gene>
    <name evidence="3" type="primary">deoA_6</name>
    <name evidence="3" type="ORF">SDC9_167057</name>
</gene>
<dbReference type="PANTHER" id="PTHR10515:SF0">
    <property type="entry name" value="THYMIDINE PHOSPHORYLASE"/>
    <property type="match status" value="1"/>
</dbReference>
<evidence type="ECO:0000256" key="1">
    <source>
        <dbReference type="ARBA" id="ARBA00022679"/>
    </source>
</evidence>
<dbReference type="GO" id="GO:0004645">
    <property type="term" value="F:1,4-alpha-oligoglucan phosphorylase activity"/>
    <property type="evidence" value="ECO:0007669"/>
    <property type="project" value="InterPro"/>
</dbReference>
<organism evidence="3">
    <name type="scientific">bioreactor metagenome</name>
    <dbReference type="NCBI Taxonomy" id="1076179"/>
    <lineage>
        <taxon>unclassified sequences</taxon>
        <taxon>metagenomes</taxon>
        <taxon>ecological metagenomes</taxon>
    </lineage>
</organism>
<dbReference type="InterPro" id="IPR000053">
    <property type="entry name" value="Thymidine/pyrmidine_PPase"/>
</dbReference>
<dbReference type="InterPro" id="IPR013102">
    <property type="entry name" value="PYNP_C"/>
</dbReference>
<dbReference type="GO" id="GO:0009032">
    <property type="term" value="F:thymidine phosphorylase activity"/>
    <property type="evidence" value="ECO:0007669"/>
    <property type="project" value="UniProtKB-EC"/>
</dbReference>
<dbReference type="GO" id="GO:0006206">
    <property type="term" value="P:pyrimidine nucleobase metabolic process"/>
    <property type="evidence" value="ECO:0007669"/>
    <property type="project" value="InterPro"/>
</dbReference>
<proteinExistence type="predicted"/>
<accession>A0A645FZ53</accession>
<dbReference type="EC" id="2.4.2.4" evidence="3"/>
<evidence type="ECO:0000259" key="2">
    <source>
        <dbReference type="SMART" id="SM00941"/>
    </source>
</evidence>
<dbReference type="AlphaFoldDB" id="A0A645FZ53"/>
<dbReference type="Pfam" id="PF07831">
    <property type="entry name" value="PYNP_C"/>
    <property type="match status" value="1"/>
</dbReference>
<name>A0A645FZ53_9ZZZZ</name>
<dbReference type="PANTHER" id="PTHR10515">
    <property type="entry name" value="THYMIDINE PHOSPHORYLASE"/>
    <property type="match status" value="1"/>
</dbReference>
<protein>
    <submittedName>
        <fullName evidence="3">Thymidine phosphorylase</fullName>
        <ecNumber evidence="3">2.4.2.4</ecNumber>
    </submittedName>
</protein>
<feature type="domain" description="Pyrimidine nucleoside phosphorylase C-terminal" evidence="2">
    <location>
        <begin position="47"/>
        <end position="121"/>
    </location>
</feature>
<evidence type="ECO:0000313" key="3">
    <source>
        <dbReference type="EMBL" id="MPN19685.1"/>
    </source>
</evidence>
<dbReference type="SMART" id="SM00941">
    <property type="entry name" value="PYNP_C"/>
    <property type="match status" value="1"/>
</dbReference>
<dbReference type="GO" id="GO:0006213">
    <property type="term" value="P:pyrimidine nucleoside metabolic process"/>
    <property type="evidence" value="ECO:0007669"/>
    <property type="project" value="InterPro"/>
</dbReference>